<evidence type="ECO:0000256" key="3">
    <source>
        <dbReference type="RuleBase" id="RU361235"/>
    </source>
</evidence>
<dbReference type="InterPro" id="IPR029058">
    <property type="entry name" value="AB_hydrolase_fold"/>
</dbReference>
<reference evidence="5" key="1">
    <citation type="submission" date="2021-02" db="EMBL/GenBank/DDBJ databases">
        <authorList>
            <person name="Dougan E. K."/>
            <person name="Rhodes N."/>
            <person name="Thang M."/>
            <person name="Chan C."/>
        </authorList>
    </citation>
    <scope>NUCLEOTIDE SEQUENCE</scope>
</reference>
<dbReference type="PROSITE" id="PS00122">
    <property type="entry name" value="CARBOXYLESTERASE_B_1"/>
    <property type="match status" value="1"/>
</dbReference>
<dbReference type="InterPro" id="IPR019826">
    <property type="entry name" value="Carboxylesterase_B_AS"/>
</dbReference>
<organism evidence="5 6">
    <name type="scientific">Symbiodinium pilosum</name>
    <name type="common">Dinoflagellate</name>
    <dbReference type="NCBI Taxonomy" id="2952"/>
    <lineage>
        <taxon>Eukaryota</taxon>
        <taxon>Sar</taxon>
        <taxon>Alveolata</taxon>
        <taxon>Dinophyceae</taxon>
        <taxon>Suessiales</taxon>
        <taxon>Symbiodiniaceae</taxon>
        <taxon>Symbiodinium</taxon>
    </lineage>
</organism>
<dbReference type="AlphaFoldDB" id="A0A812YB38"/>
<feature type="domain" description="Carboxylesterase type B" evidence="4">
    <location>
        <begin position="13"/>
        <end position="450"/>
    </location>
</feature>
<protein>
    <recommendedName>
        <fullName evidence="3">Carboxylic ester hydrolase</fullName>
        <ecNumber evidence="3">3.1.1.-</ecNumber>
    </recommendedName>
</protein>
<dbReference type="EC" id="3.1.1.-" evidence="3"/>
<dbReference type="InterPro" id="IPR050309">
    <property type="entry name" value="Type-B_Carboxylest/Lipase"/>
</dbReference>
<dbReference type="GO" id="GO:0016787">
    <property type="term" value="F:hydrolase activity"/>
    <property type="evidence" value="ECO:0007669"/>
    <property type="project" value="UniProtKB-KW"/>
</dbReference>
<dbReference type="Proteomes" id="UP000649617">
    <property type="component" value="Unassembled WGS sequence"/>
</dbReference>
<sequence length="485" mass="52558">MSEGTAGDLNPGPVVHLQGQGSVEGRVQDGVARFLGIPYAVAERWKAPKSPAPWQGTLFQRRLARCPQPGRPSATSEGHIMEDDENCLQLNIWTPMSALADSESCPKLPVLVYIHGGGGKSHSAHCPRESGHHLALAQGLCCVNINYRLGIFGFLAHPELSQEDRENMALGDKAGSGNYAMLDQLCALSWVQRHIANFGGDAQNVTIWGLSSGAQYVSTLLVSPAGQGLFHRAVVQSCADLNNVRQLDSSCDVWLGKTAEQWGECVGQELGCASGAGQLAAMRALPAAALVAKTFVAAAHDCYEPAIDRRDPELSVKPWSSLEALHQGRFNKVPVLIGVTDHDGLGKVELEQTLFQDARTREELEALLNREFPEASARVISRFWPSEAAEAKAVHQTLSRLSNDLWYFAGSYYMSQLLAEETPVFSYSFGGLKHSVHGSDAMYWRGSPKGTLPALMSTYLANFAPTAQSGIRDTGRVCILGTFRR</sequence>
<evidence type="ECO:0000313" key="6">
    <source>
        <dbReference type="Proteomes" id="UP000649617"/>
    </source>
</evidence>
<evidence type="ECO:0000256" key="2">
    <source>
        <dbReference type="ARBA" id="ARBA00022801"/>
    </source>
</evidence>
<proteinExistence type="inferred from homology"/>
<evidence type="ECO:0000256" key="1">
    <source>
        <dbReference type="ARBA" id="ARBA00005964"/>
    </source>
</evidence>
<dbReference type="OrthoDB" id="3200163at2759"/>
<evidence type="ECO:0000259" key="4">
    <source>
        <dbReference type="Pfam" id="PF00135"/>
    </source>
</evidence>
<name>A0A812YB38_SYMPI</name>
<dbReference type="EMBL" id="CAJNIZ010047545">
    <property type="protein sequence ID" value="CAE7770229.1"/>
    <property type="molecule type" value="Genomic_DNA"/>
</dbReference>
<dbReference type="Pfam" id="PF00135">
    <property type="entry name" value="COesterase"/>
    <property type="match status" value="1"/>
</dbReference>
<dbReference type="InterPro" id="IPR002018">
    <property type="entry name" value="CarbesteraseB"/>
</dbReference>
<evidence type="ECO:0000313" key="5">
    <source>
        <dbReference type="EMBL" id="CAE7770229.1"/>
    </source>
</evidence>
<accession>A0A812YB38</accession>
<dbReference type="PANTHER" id="PTHR11559">
    <property type="entry name" value="CARBOXYLESTERASE"/>
    <property type="match status" value="1"/>
</dbReference>
<dbReference type="SUPFAM" id="SSF53474">
    <property type="entry name" value="alpha/beta-Hydrolases"/>
    <property type="match status" value="1"/>
</dbReference>
<keyword evidence="2 3" id="KW-0378">Hydrolase</keyword>
<dbReference type="Gene3D" id="3.40.50.1820">
    <property type="entry name" value="alpha/beta hydrolase"/>
    <property type="match status" value="1"/>
</dbReference>
<gene>
    <name evidence="5" type="primary">fumD</name>
    <name evidence="5" type="ORF">SPIL2461_LOCUS22673</name>
</gene>
<keyword evidence="6" id="KW-1185">Reference proteome</keyword>
<comment type="similarity">
    <text evidence="1 3">Belongs to the type-B carboxylesterase/lipase family.</text>
</comment>
<comment type="caution">
    <text evidence="5">The sequence shown here is derived from an EMBL/GenBank/DDBJ whole genome shotgun (WGS) entry which is preliminary data.</text>
</comment>